<name>A0A8J3KQP8_9ACTN</name>
<sequence length="829" mass="86119">MVIAYETGDVLVLCSPADPREPLDTLAARLPADPGRSVVVMARSLAARPDLGDVLGTALAEQLGGSADGIRLVALGLRDDPAHLEPEIRRLAEHLGVELTAPLGPVTVATDGTIAVAETDTGASTTERPGGWLTCGPGVAAHYSSPWLPTPSWAAGPTRLPTHSLRHGAAALRHVPSGYWLLPHSVHVDEAGIGTLLPPDPDALTVLLGGSGAAPLPVDDVTALLAQLPGTGGERLLLLPGALPPGQVERLRRSRPHTRVRAAVPVRAVDGGPAVAEIDERGRPAWRPVGTTADRVTNRRPSPPRRAPWSPAVERPLPGRATAAGWWFPSARPPIGLYRAPTGFLVEVATDASGFLVAADKVTPAELAALIKTASRQAPAQVVLGTHGEPPSDDDLGSLADELGLRVLAADTDVSLAPTGLLTTPGVFRQWHPTTAGTRRVVVPLGATVPGLATPYRAWSPPVPPLSPMPRTAPAAPQPTFVDVAPEPLTADFAATVDTVRWSMAAARLDTIRAAPADRREPAAPTTPATVVAPEPAGPRSGEPAPVAPVLPSPAAPKLPGQSGQPRVSAQGPVWVTELPCEPSDRADLRKALNGRFDAYARVVVRTLAEEPGLRNAAPSAELTTGLIAARAYYAHERSAVNGVLRTGGDAAQTARTRVVAGCTLYGMRSLPSVLGPVYLAGALAPHLVAGYRPGDRLIEPAFLDAYLTVMSAPDDRHDGTVPVEFAVWSVSARRADLLNLNGGPAALFAAGTPFRVLAIDPPQGAAAAVRVLLQDLTAGRAGDGERILARLRNAHPEPVTGQPAPVAIDFAPGMDSLGRPFTPREGPE</sequence>
<dbReference type="EMBL" id="BONH01000073">
    <property type="protein sequence ID" value="GIG03149.1"/>
    <property type="molecule type" value="Genomic_DNA"/>
</dbReference>
<evidence type="ECO:0000313" key="3">
    <source>
        <dbReference type="Proteomes" id="UP000659904"/>
    </source>
</evidence>
<dbReference type="Proteomes" id="UP000659904">
    <property type="component" value="Unassembled WGS sequence"/>
</dbReference>
<protein>
    <submittedName>
        <fullName evidence="2">Uncharacterized protein</fullName>
    </submittedName>
</protein>
<keyword evidence="3" id="KW-1185">Reference proteome</keyword>
<dbReference type="Gene3D" id="3.90.176.10">
    <property type="entry name" value="Toxin ADP-ribosyltransferase, Chain A, domain 1"/>
    <property type="match status" value="1"/>
</dbReference>
<dbReference type="AlphaFoldDB" id="A0A8J3KQP8"/>
<feature type="region of interest" description="Disordered" evidence="1">
    <location>
        <begin position="513"/>
        <end position="571"/>
    </location>
</feature>
<evidence type="ECO:0000256" key="1">
    <source>
        <dbReference type="SAM" id="MobiDB-lite"/>
    </source>
</evidence>
<organism evidence="2 3">
    <name type="scientific">Catellatospora citrea</name>
    <dbReference type="NCBI Taxonomy" id="53366"/>
    <lineage>
        <taxon>Bacteria</taxon>
        <taxon>Bacillati</taxon>
        <taxon>Actinomycetota</taxon>
        <taxon>Actinomycetes</taxon>
        <taxon>Micromonosporales</taxon>
        <taxon>Micromonosporaceae</taxon>
        <taxon>Catellatospora</taxon>
    </lineage>
</organism>
<feature type="compositionally biased region" description="Pro residues" evidence="1">
    <location>
        <begin position="546"/>
        <end position="557"/>
    </location>
</feature>
<accession>A0A8J3KQP8</accession>
<reference evidence="2 3" key="1">
    <citation type="submission" date="2021-01" db="EMBL/GenBank/DDBJ databases">
        <title>Whole genome shotgun sequence of Catellatospora citrea NBRC 14495.</title>
        <authorList>
            <person name="Komaki H."/>
            <person name="Tamura T."/>
        </authorList>
    </citation>
    <scope>NUCLEOTIDE SEQUENCE [LARGE SCALE GENOMIC DNA]</scope>
    <source>
        <strain evidence="2 3">NBRC 14495</strain>
    </source>
</reference>
<comment type="caution">
    <text evidence="2">The sequence shown here is derived from an EMBL/GenBank/DDBJ whole genome shotgun (WGS) entry which is preliminary data.</text>
</comment>
<dbReference type="RefSeq" id="WP_120319156.1">
    <property type="nucleotide sequence ID" value="NZ_BONH01000073.1"/>
</dbReference>
<gene>
    <name evidence="2" type="ORF">Cci01nite_82420</name>
</gene>
<evidence type="ECO:0000313" key="2">
    <source>
        <dbReference type="EMBL" id="GIG03149.1"/>
    </source>
</evidence>
<proteinExistence type="predicted"/>
<feature type="region of interest" description="Disordered" evidence="1">
    <location>
        <begin position="285"/>
        <end position="315"/>
    </location>
</feature>
<feature type="compositionally biased region" description="Low complexity" evidence="1">
    <location>
        <begin position="523"/>
        <end position="535"/>
    </location>
</feature>